<dbReference type="AlphaFoldDB" id="A0A671FA17"/>
<proteinExistence type="inferred from homology"/>
<dbReference type="InterPro" id="IPR039914">
    <property type="entry name" value="SRP9-like"/>
</dbReference>
<dbReference type="GO" id="GO:0005786">
    <property type="term" value="C:signal recognition particle, endoplasmic reticulum targeting"/>
    <property type="evidence" value="ECO:0007669"/>
    <property type="project" value="UniProtKB-KW"/>
</dbReference>
<evidence type="ECO:0000313" key="11">
    <source>
        <dbReference type="Proteomes" id="UP000472240"/>
    </source>
</evidence>
<dbReference type="InParanoid" id="A0A671FA17"/>
<reference evidence="10 11" key="1">
    <citation type="journal article" date="2015" name="Annu Rev Anim Biosci">
        <title>The Genome 10K Project: a way forward.</title>
        <authorList>
            <person name="Koepfli K.P."/>
            <person name="Paten B."/>
            <person name="O'Brien S.J."/>
            <person name="Koepfli K.P."/>
            <person name="Paten B."/>
            <person name="Antunes A."/>
            <person name="Belov K."/>
            <person name="Bustamante C."/>
            <person name="Castoe T.A."/>
            <person name="Clawson H."/>
            <person name="Crawford A.J."/>
            <person name="Diekhans M."/>
            <person name="Distel D."/>
            <person name="Durbin R."/>
            <person name="Earl D."/>
            <person name="Fujita M.K."/>
            <person name="Gamble T."/>
            <person name="Georges A."/>
            <person name="Gemmell N."/>
            <person name="Gilbert M.T."/>
            <person name="Graves J.M."/>
            <person name="Green R.E."/>
            <person name="Hickey G."/>
            <person name="Jarvis E.D."/>
            <person name="Johnson W."/>
            <person name="Komissarov A."/>
            <person name="Korf I."/>
            <person name="Kuhn R."/>
            <person name="Larkin D.M."/>
            <person name="Lewin H."/>
            <person name="Lopez J.V."/>
            <person name="Ma J."/>
            <person name="Marques-Bonet T."/>
            <person name="Miller W."/>
            <person name="Murphy R."/>
            <person name="Pevzner P."/>
            <person name="Shapiro B."/>
            <person name="Steiner C."/>
            <person name="Tamazian G."/>
            <person name="Venkatesh B."/>
            <person name="Wang J."/>
            <person name="Wayne R."/>
            <person name="Wiley E."/>
            <person name="Yang H."/>
            <person name="Zhang G."/>
            <person name="Haussler D."/>
            <person name="Ryder O."/>
            <person name="O'Brien S.J."/>
        </authorList>
    </citation>
    <scope>NUCLEOTIDE SEQUENCE</scope>
</reference>
<reference evidence="10" key="5">
    <citation type="submission" date="2025-09" db="UniProtKB">
        <authorList>
            <consortium name="Ensembl"/>
        </authorList>
    </citation>
    <scope>IDENTIFICATION</scope>
</reference>
<comment type="subcellular location">
    <subcellularLocation>
        <location evidence="1">Cytoplasm</location>
    </subcellularLocation>
</comment>
<reference evidence="11" key="3">
    <citation type="submission" date="2018-12" db="EMBL/GenBank/DDBJ databases">
        <title>G10K-VGP greater horseshoe bat female genome, primary haplotype.</title>
        <authorList>
            <person name="Teeling E."/>
            <person name="Myers G."/>
            <person name="Vernes S."/>
            <person name="Pippel M."/>
            <person name="Winkler S."/>
            <person name="Fedrigo O."/>
            <person name="Rhie A."/>
            <person name="Koren S."/>
            <person name="Phillippy A."/>
            <person name="Lewin H."/>
            <person name="Damas J."/>
            <person name="Howe K."/>
            <person name="Mountcastle J."/>
            <person name="Jarvis E.D."/>
        </authorList>
    </citation>
    <scope>NUCLEOTIDE SEQUENCE [LARGE SCALE GENOMIC DNA]</scope>
</reference>
<evidence type="ECO:0000256" key="6">
    <source>
        <dbReference type="ARBA" id="ARBA00023135"/>
    </source>
</evidence>
<dbReference type="GeneTree" id="ENSGT00390000018505"/>
<evidence type="ECO:0000256" key="8">
    <source>
        <dbReference type="ARBA" id="ARBA00045462"/>
    </source>
</evidence>
<keyword evidence="5" id="KW-0694">RNA-binding</keyword>
<dbReference type="Ensembl" id="ENSRFET00010022442.1">
    <property type="protein sequence ID" value="ENSRFEP00010020603.1"/>
    <property type="gene ID" value="ENSRFEG00010013854.1"/>
</dbReference>
<dbReference type="GO" id="GO:0008312">
    <property type="term" value="F:7S RNA binding"/>
    <property type="evidence" value="ECO:0007669"/>
    <property type="project" value="InterPro"/>
</dbReference>
<reference evidence="10 11" key="2">
    <citation type="journal article" date="2018" name="Annu Rev Anim Biosci">
        <title>Bat Biology, Genomes, and the Bat1K Project: To Generate Chromosome-Level Genomes for All Living Bat Species.</title>
        <authorList>
            <person name="Teeling E.C."/>
            <person name="Vernes S.C."/>
            <person name="Davalos L.M."/>
            <person name="Ray D.A."/>
            <person name="Gilbert M.T.P."/>
            <person name="Myers E."/>
        </authorList>
    </citation>
    <scope>NUCLEOTIDE SEQUENCE</scope>
</reference>
<evidence type="ECO:0000313" key="10">
    <source>
        <dbReference type="Ensembl" id="ENSRFEP00010020603.1"/>
    </source>
</evidence>
<protein>
    <recommendedName>
        <fullName evidence="3">Signal recognition particle 9 kDa protein</fullName>
    </recommendedName>
</protein>
<evidence type="ECO:0000259" key="9">
    <source>
        <dbReference type="Pfam" id="PF05486"/>
    </source>
</evidence>
<evidence type="ECO:0000256" key="7">
    <source>
        <dbReference type="ARBA" id="ARBA00023274"/>
    </source>
</evidence>
<accession>A0A671FA17</accession>
<evidence type="ECO:0000256" key="1">
    <source>
        <dbReference type="ARBA" id="ARBA00004496"/>
    </source>
</evidence>
<organism evidence="10 11">
    <name type="scientific">Rhinolophus ferrumequinum</name>
    <name type="common">Greater horseshoe bat</name>
    <dbReference type="NCBI Taxonomy" id="59479"/>
    <lineage>
        <taxon>Eukaryota</taxon>
        <taxon>Metazoa</taxon>
        <taxon>Chordata</taxon>
        <taxon>Craniata</taxon>
        <taxon>Vertebrata</taxon>
        <taxon>Euteleostomi</taxon>
        <taxon>Mammalia</taxon>
        <taxon>Eutheria</taxon>
        <taxon>Laurasiatheria</taxon>
        <taxon>Chiroptera</taxon>
        <taxon>Yinpterochiroptera</taxon>
        <taxon>Rhinolophoidea</taxon>
        <taxon>Rhinolophidae</taxon>
        <taxon>Rhinolophinae</taxon>
        <taxon>Rhinolophus</taxon>
    </lineage>
</organism>
<keyword evidence="6" id="KW-0733">Signal recognition particle</keyword>
<dbReference type="InterPro" id="IPR009018">
    <property type="entry name" value="Signal_recog_particle_SRP9/14"/>
</dbReference>
<dbReference type="Proteomes" id="UP000472240">
    <property type="component" value="Chromosome 11"/>
</dbReference>
<reference evidence="10" key="4">
    <citation type="submission" date="2025-08" db="UniProtKB">
        <authorList>
            <consortium name="Ensembl"/>
        </authorList>
    </citation>
    <scope>IDENTIFICATION</scope>
</reference>
<dbReference type="PANTHER" id="PTHR12834:SF12">
    <property type="entry name" value="SIGNAL RECOGNITION PARTICLE 9 KDA PROTEIN"/>
    <property type="match status" value="1"/>
</dbReference>
<name>A0A671FA17_RHIFE</name>
<evidence type="ECO:0000256" key="2">
    <source>
        <dbReference type="ARBA" id="ARBA00009193"/>
    </source>
</evidence>
<keyword evidence="4" id="KW-0963">Cytoplasm</keyword>
<keyword evidence="11" id="KW-1185">Reference proteome</keyword>
<dbReference type="GO" id="GO:0045900">
    <property type="term" value="P:negative regulation of translational elongation"/>
    <property type="evidence" value="ECO:0007669"/>
    <property type="project" value="InterPro"/>
</dbReference>
<evidence type="ECO:0000256" key="5">
    <source>
        <dbReference type="ARBA" id="ARBA00022884"/>
    </source>
</evidence>
<dbReference type="PANTHER" id="PTHR12834">
    <property type="entry name" value="SIGNAL RECOGNITION PARTICLE 9 KDA PROTEIN"/>
    <property type="match status" value="1"/>
</dbReference>
<evidence type="ECO:0000256" key="3">
    <source>
        <dbReference type="ARBA" id="ARBA00020414"/>
    </source>
</evidence>
<dbReference type="InterPro" id="IPR008832">
    <property type="entry name" value="SRP9"/>
</dbReference>
<dbReference type="InterPro" id="IPR039432">
    <property type="entry name" value="SRP9_dom"/>
</dbReference>
<comment type="function">
    <text evidence="8">Component of the signal recognition particle (SRP) complex, a ribonucleoprotein complex that mediates the cotranslational targeting of secretory and membrane proteins to the endoplasmic reticulum (ER). SRP9 together with SRP14 and the Alu portion of the SRP RNA, constitutes the elongation arrest domain of SRP. The complex of SRP9 and SRP14 is required for SRP RNA binding.</text>
</comment>
<dbReference type="PIRSF" id="PIRSF017029">
    <property type="entry name" value="Signal_recog_particle_SRP9"/>
    <property type="match status" value="1"/>
</dbReference>
<evidence type="ECO:0000256" key="4">
    <source>
        <dbReference type="ARBA" id="ARBA00022490"/>
    </source>
</evidence>
<dbReference type="GO" id="GO:0006614">
    <property type="term" value="P:SRP-dependent cotranslational protein targeting to membrane"/>
    <property type="evidence" value="ECO:0007669"/>
    <property type="project" value="InterPro"/>
</dbReference>
<dbReference type="SUPFAM" id="SSF54762">
    <property type="entry name" value="Signal recognition particle alu RNA binding heterodimer, SRP9/14"/>
    <property type="match status" value="1"/>
</dbReference>
<dbReference type="Gene3D" id="3.30.720.10">
    <property type="entry name" value="Signal recognition particle alu RNA binding heterodimer, srp9/1"/>
    <property type="match status" value="1"/>
</dbReference>
<feature type="domain" description="SRP9" evidence="9">
    <location>
        <begin position="5"/>
        <end position="41"/>
    </location>
</feature>
<sequence length="49" mass="5766">MPQYQTWEEFSRAAEKLYLADPMKARVVLKYRHADGSLCMKVTDDLVLF</sequence>
<dbReference type="Pfam" id="PF05486">
    <property type="entry name" value="SRP9-21"/>
    <property type="match status" value="1"/>
</dbReference>
<keyword evidence="7" id="KW-0687">Ribonucleoprotein</keyword>
<comment type="similarity">
    <text evidence="2">Belongs to the SRP9 family.</text>
</comment>